<evidence type="ECO:0000256" key="1">
    <source>
        <dbReference type="ARBA" id="ARBA00022630"/>
    </source>
</evidence>
<reference evidence="5 6" key="1">
    <citation type="submission" date="2018-11" db="EMBL/GenBank/DDBJ databases">
        <authorList>
            <person name="Criscuolo A."/>
        </authorList>
    </citation>
    <scope>NUCLEOTIDE SEQUENCE [LARGE SCALE GENOMIC DNA]</scope>
    <source>
        <strain evidence="5">AT11b</strain>
    </source>
</reference>
<dbReference type="EC" id="1.8.1.9" evidence="5"/>
<comment type="catalytic activity">
    <reaction evidence="3">
        <text>[thioredoxin]-dithiol + NADP(+) = [thioredoxin]-disulfide + NADPH + H(+)</text>
        <dbReference type="Rhea" id="RHEA:20345"/>
        <dbReference type="Rhea" id="RHEA-COMP:10698"/>
        <dbReference type="Rhea" id="RHEA-COMP:10700"/>
        <dbReference type="ChEBI" id="CHEBI:15378"/>
        <dbReference type="ChEBI" id="CHEBI:29950"/>
        <dbReference type="ChEBI" id="CHEBI:50058"/>
        <dbReference type="ChEBI" id="CHEBI:57783"/>
        <dbReference type="ChEBI" id="CHEBI:58349"/>
        <dbReference type="EC" id="1.8.1.9"/>
    </reaction>
</comment>
<evidence type="ECO:0000259" key="4">
    <source>
        <dbReference type="Pfam" id="PF07992"/>
    </source>
</evidence>
<dbReference type="AlphaFoldDB" id="A0A3P5WBS9"/>
<keyword evidence="2 5" id="KW-0560">Oxidoreductase</keyword>
<keyword evidence="1" id="KW-0285">Flavoprotein</keyword>
<dbReference type="PRINTS" id="PR00368">
    <property type="entry name" value="FADPNR"/>
</dbReference>
<dbReference type="PRINTS" id="PR00469">
    <property type="entry name" value="PNDRDTASEII"/>
</dbReference>
<dbReference type="Gene3D" id="3.50.50.60">
    <property type="entry name" value="FAD/NAD(P)-binding domain"/>
    <property type="match status" value="2"/>
</dbReference>
<dbReference type="Proteomes" id="UP000280861">
    <property type="component" value="Unassembled WGS sequence"/>
</dbReference>
<proteinExistence type="predicted"/>
<sequence length="347" mass="36262">MTNNSPLYDVLIVGGGAAGLSAAQMLGRTRRSVAVIDGGQPRNAPAHAVHGFLSRDGASPAELLRVGREEAERYGGAIVPGQVVSATGSLAAGFSVTLDDGRQLRGRRLLIATGLVDELPEIPGLRDRWGKDVLHCPFCHGWEVQDQAIGVLGNGPWSIHQSLLFRQWSSKITLFLNDRVTPTETELEQLAARGVRVIAGPVTGITVDRDAVTGVLVGGVAEGRSQHQGEQESAASDLGPESAVPVQAVVVGARVHARLAAFEDLGLTAVEHPMGMGDYLATDADGATDVPGIWAAGNVTNLSAQVMASAAAAAWTAVVINNSLMADEMEADLRDYRERSSAALTGV</sequence>
<dbReference type="InterPro" id="IPR050097">
    <property type="entry name" value="Ferredoxin-NADP_redctase_2"/>
</dbReference>
<evidence type="ECO:0000256" key="3">
    <source>
        <dbReference type="ARBA" id="ARBA00048132"/>
    </source>
</evidence>
<name>A0A3P5WBS9_9MICC</name>
<dbReference type="InterPro" id="IPR023753">
    <property type="entry name" value="FAD/NAD-binding_dom"/>
</dbReference>
<organism evidence="5 6">
    <name type="scientific">Arthrobacter ulcerisalmonis</name>
    <dbReference type="NCBI Taxonomy" id="2483813"/>
    <lineage>
        <taxon>Bacteria</taxon>
        <taxon>Bacillati</taxon>
        <taxon>Actinomycetota</taxon>
        <taxon>Actinomycetes</taxon>
        <taxon>Micrococcales</taxon>
        <taxon>Micrococcaceae</taxon>
        <taxon>Arthrobacter</taxon>
    </lineage>
</organism>
<gene>
    <name evidence="5" type="primary">trxB_2</name>
    <name evidence="5" type="ORF">PSET11_00456</name>
</gene>
<evidence type="ECO:0000313" key="6">
    <source>
        <dbReference type="Proteomes" id="UP000280861"/>
    </source>
</evidence>
<feature type="domain" description="FAD/NAD(P)-binding" evidence="4">
    <location>
        <begin position="8"/>
        <end position="314"/>
    </location>
</feature>
<dbReference type="EMBL" id="UXAU01000009">
    <property type="protein sequence ID" value="VDC18692.1"/>
    <property type="molecule type" value="Genomic_DNA"/>
</dbReference>
<dbReference type="RefSeq" id="WP_124090290.1">
    <property type="nucleotide sequence ID" value="NZ_CBCRYA010000014.1"/>
</dbReference>
<protein>
    <submittedName>
        <fullName evidence="5">Thioredoxin reductase</fullName>
        <ecNumber evidence="5">1.8.1.9</ecNumber>
    </submittedName>
</protein>
<dbReference type="SUPFAM" id="SSF51905">
    <property type="entry name" value="FAD/NAD(P)-binding domain"/>
    <property type="match status" value="1"/>
</dbReference>
<keyword evidence="6" id="KW-1185">Reference proteome</keyword>
<dbReference type="PANTHER" id="PTHR48105">
    <property type="entry name" value="THIOREDOXIN REDUCTASE 1-RELATED-RELATED"/>
    <property type="match status" value="1"/>
</dbReference>
<dbReference type="InterPro" id="IPR036188">
    <property type="entry name" value="FAD/NAD-bd_sf"/>
</dbReference>
<dbReference type="OrthoDB" id="9786503at2"/>
<evidence type="ECO:0000313" key="5">
    <source>
        <dbReference type="EMBL" id="VDC18692.1"/>
    </source>
</evidence>
<evidence type="ECO:0000256" key="2">
    <source>
        <dbReference type="ARBA" id="ARBA00023002"/>
    </source>
</evidence>
<dbReference type="Pfam" id="PF07992">
    <property type="entry name" value="Pyr_redox_2"/>
    <property type="match status" value="1"/>
</dbReference>
<accession>A0A3P5WBS9</accession>
<dbReference type="GO" id="GO:0004791">
    <property type="term" value="F:thioredoxin-disulfide reductase (NADPH) activity"/>
    <property type="evidence" value="ECO:0007669"/>
    <property type="project" value="UniProtKB-EC"/>
</dbReference>